<dbReference type="AlphaFoldDB" id="Q5B4F6"/>
<accession>C8V7W6</accession>
<reference evidence="4" key="2">
    <citation type="journal article" date="2009" name="Fungal Genet. Biol.">
        <title>The 2008 update of the Aspergillus nidulans genome annotation: a community effort.</title>
        <authorList>
            <person name="Wortman J.R."/>
            <person name="Gilsenan J.M."/>
            <person name="Joardar V."/>
            <person name="Deegan J."/>
            <person name="Clutterbuck J."/>
            <person name="Andersen M.R."/>
            <person name="Archer D."/>
            <person name="Bencina M."/>
            <person name="Braus G."/>
            <person name="Coutinho P."/>
            <person name="von Dohren H."/>
            <person name="Doonan J."/>
            <person name="Driessen A.J."/>
            <person name="Durek P."/>
            <person name="Espeso E."/>
            <person name="Fekete E."/>
            <person name="Flipphi M."/>
            <person name="Estrada C.G."/>
            <person name="Geysens S."/>
            <person name="Goldman G."/>
            <person name="de Groot P.W."/>
            <person name="Hansen K."/>
            <person name="Harris S.D."/>
            <person name="Heinekamp T."/>
            <person name="Helmstaedt K."/>
            <person name="Henrissat B."/>
            <person name="Hofmann G."/>
            <person name="Homan T."/>
            <person name="Horio T."/>
            <person name="Horiuchi H."/>
            <person name="James S."/>
            <person name="Jones M."/>
            <person name="Karaffa L."/>
            <person name="Karanyi Z."/>
            <person name="Kato M."/>
            <person name="Keller N."/>
            <person name="Kelly D.E."/>
            <person name="Kiel J.A."/>
            <person name="Kim J.M."/>
            <person name="van der Klei I.J."/>
            <person name="Klis F.M."/>
            <person name="Kovalchuk A."/>
            <person name="Krasevec N."/>
            <person name="Kubicek C.P."/>
            <person name="Liu B."/>
            <person name="Maccabe A."/>
            <person name="Meyer V."/>
            <person name="Mirabito P."/>
            <person name="Miskei M."/>
            <person name="Mos M."/>
            <person name="Mullins J."/>
            <person name="Nelson D.R."/>
            <person name="Nielsen J."/>
            <person name="Oakley B.R."/>
            <person name="Osmani S.A."/>
            <person name="Pakula T."/>
            <person name="Paszewski A."/>
            <person name="Paulsen I."/>
            <person name="Pilsyk S."/>
            <person name="Pocsi I."/>
            <person name="Punt P.J."/>
            <person name="Ram A.F."/>
            <person name="Ren Q."/>
            <person name="Robellet X."/>
            <person name="Robson G."/>
            <person name="Seiboth B."/>
            <person name="van Solingen P."/>
            <person name="Specht T."/>
            <person name="Sun J."/>
            <person name="Taheri-Talesh N."/>
            <person name="Takeshita N."/>
            <person name="Ussery D."/>
            <person name="vanKuyk P.A."/>
            <person name="Visser H."/>
            <person name="van de Vondervoort P.J."/>
            <person name="de Vries R.P."/>
            <person name="Walton J."/>
            <person name="Xiang X."/>
            <person name="Xiong Y."/>
            <person name="Zeng A.P."/>
            <person name="Brandt B.W."/>
            <person name="Cornell M.J."/>
            <person name="van den Hondel C.A."/>
            <person name="Visser J."/>
            <person name="Oliver S.G."/>
            <person name="Turner G."/>
        </authorList>
    </citation>
    <scope>GENOME REANNOTATION</scope>
    <source>
        <strain evidence="4">FGSC A4 / ATCC 38163 / CBS 112.46 / NRRL 194 / M139</strain>
    </source>
</reference>
<gene>
    <name evidence="3" type="ORF">ANIA_04574</name>
</gene>
<dbReference type="KEGG" id="ani:ANIA_04574"/>
<dbReference type="RefSeq" id="XP_662178.1">
    <property type="nucleotide sequence ID" value="XM_657086.1"/>
</dbReference>
<name>Q5B4F6_EMENI</name>
<organism evidence="3 4">
    <name type="scientific">Emericella nidulans (strain FGSC A4 / ATCC 38163 / CBS 112.46 / NRRL 194 / M139)</name>
    <name type="common">Aspergillus nidulans</name>
    <dbReference type="NCBI Taxonomy" id="227321"/>
    <lineage>
        <taxon>Eukaryota</taxon>
        <taxon>Fungi</taxon>
        <taxon>Dikarya</taxon>
        <taxon>Ascomycota</taxon>
        <taxon>Pezizomycotina</taxon>
        <taxon>Eurotiomycetes</taxon>
        <taxon>Eurotiomycetidae</taxon>
        <taxon>Eurotiales</taxon>
        <taxon>Aspergillaceae</taxon>
        <taxon>Aspergillus</taxon>
        <taxon>Aspergillus subgen. Nidulantes</taxon>
    </lineage>
</organism>
<dbReference type="GeneID" id="2872368"/>
<feature type="signal peptide" evidence="2">
    <location>
        <begin position="1"/>
        <end position="24"/>
    </location>
</feature>
<evidence type="ECO:0000256" key="1">
    <source>
        <dbReference type="SAM" id="MobiDB-lite"/>
    </source>
</evidence>
<dbReference type="eggNOG" id="ENOG502QRJE">
    <property type="taxonomic scope" value="Eukaryota"/>
</dbReference>
<feature type="region of interest" description="Disordered" evidence="1">
    <location>
        <begin position="94"/>
        <end position="124"/>
    </location>
</feature>
<feature type="region of interest" description="Disordered" evidence="1">
    <location>
        <begin position="492"/>
        <end position="511"/>
    </location>
</feature>
<dbReference type="PANTHER" id="PTHR35204">
    <property type="entry name" value="YALI0A21131P"/>
    <property type="match status" value="1"/>
</dbReference>
<dbReference type="HOGENOM" id="CLU_017366_2_0_1"/>
<dbReference type="EMBL" id="BN001303">
    <property type="protein sequence ID" value="CBF77226.1"/>
    <property type="molecule type" value="Genomic_DNA"/>
</dbReference>
<reference evidence="4" key="1">
    <citation type="journal article" date="2005" name="Nature">
        <title>Sequencing of Aspergillus nidulans and comparative analysis with A. fumigatus and A. oryzae.</title>
        <authorList>
            <person name="Galagan J.E."/>
            <person name="Calvo S.E."/>
            <person name="Cuomo C."/>
            <person name="Ma L.J."/>
            <person name="Wortman J.R."/>
            <person name="Batzoglou S."/>
            <person name="Lee S.I."/>
            <person name="Basturkmen M."/>
            <person name="Spevak C.C."/>
            <person name="Clutterbuck J."/>
            <person name="Kapitonov V."/>
            <person name="Jurka J."/>
            <person name="Scazzocchio C."/>
            <person name="Farman M."/>
            <person name="Butler J."/>
            <person name="Purcell S."/>
            <person name="Harris S."/>
            <person name="Braus G.H."/>
            <person name="Draht O."/>
            <person name="Busch S."/>
            <person name="D'Enfert C."/>
            <person name="Bouchier C."/>
            <person name="Goldman G.H."/>
            <person name="Bell-Pedersen D."/>
            <person name="Griffiths-Jones S."/>
            <person name="Doonan J.H."/>
            <person name="Yu J."/>
            <person name="Vienken K."/>
            <person name="Pain A."/>
            <person name="Freitag M."/>
            <person name="Selker E.U."/>
            <person name="Archer D.B."/>
            <person name="Penalva M.A."/>
            <person name="Oakley B.R."/>
            <person name="Momany M."/>
            <person name="Tanaka T."/>
            <person name="Kumagai T."/>
            <person name="Asai K."/>
            <person name="Machida M."/>
            <person name="Nierman W.C."/>
            <person name="Denning D.W."/>
            <person name="Caddick M."/>
            <person name="Hynes M."/>
            <person name="Paoletti M."/>
            <person name="Fischer R."/>
            <person name="Miller B."/>
            <person name="Dyer P."/>
            <person name="Sachs M.S."/>
            <person name="Osmani S.A."/>
            <person name="Birren B.W."/>
        </authorList>
    </citation>
    <scope>NUCLEOTIDE SEQUENCE [LARGE SCALE GENOMIC DNA]</scope>
    <source>
        <strain evidence="4">FGSC A4 / ATCC 38163 / CBS 112.46 / NRRL 194 / M139</strain>
    </source>
</reference>
<protein>
    <submittedName>
        <fullName evidence="3">Uncharacterized protein</fullName>
    </submittedName>
</protein>
<dbReference type="PANTHER" id="PTHR35204:SF1">
    <property type="entry name" value="ENTEROTOXIN"/>
    <property type="match status" value="1"/>
</dbReference>
<dbReference type="InterPro" id="IPR038921">
    <property type="entry name" value="YOR389W-like"/>
</dbReference>
<keyword evidence="2" id="KW-0732">Signal</keyword>
<dbReference type="InParanoid" id="Q5B4F6"/>
<dbReference type="OMA" id="WPMGTVE"/>
<evidence type="ECO:0000313" key="3">
    <source>
        <dbReference type="EMBL" id="CBF77226.1"/>
    </source>
</evidence>
<keyword evidence="4" id="KW-1185">Reference proteome</keyword>
<sequence length="511" mass="57018">MPPLFPSSPSGLLCLATLITTTVSSSFPPNANHIFNAIHSSMRQWGSSLNHNGMSFFLATVPEGTQLYHGDWRSDPVQGPEWLAFEAEHALVFTHPMPHNPPPEDGSLRGPGRRPGPPPMQLDSQRVIGQPQPAQAADGFLHTFAAAKDLRLLYVDGMSAGKTDNGTMDSQDRIVFRDGLGDGEGMRDEKKRAELFCQMVKDWWVGRLDGMLRMEAGFEIILCDFSDLEVLQVARVRPSEQGMPGDDIGKHAGQMWLPAVASRYWNIGGDRVALNYDHFVTAYDNAYKLDLFPDTGAEANATRHPRLEHIPSTELQPLQHDLDALILEHEASEPSTNWQAVADMVVERYGRRLRFLASGQASTLQQLQNEIEDVVTPFIDYDHRNASLEAERCSKQFVRRTASVTTLAAEAVLSVSHSICMTLIEALGYTEYDAVVDQIQGLMDYLAWTTWKDCRGCGDHEICMIPMWPMGTVDDYNHPQCRVISQLDGHGPRYWGSRPPRPKPGPLRSEL</sequence>
<evidence type="ECO:0000256" key="2">
    <source>
        <dbReference type="SAM" id="SignalP"/>
    </source>
</evidence>
<accession>Q5B4F6</accession>
<proteinExistence type="predicted"/>
<dbReference type="Proteomes" id="UP000000560">
    <property type="component" value="Chromosome III"/>
</dbReference>
<feature type="chain" id="PRO_5010212213" evidence="2">
    <location>
        <begin position="25"/>
        <end position="511"/>
    </location>
</feature>
<evidence type="ECO:0000313" key="4">
    <source>
        <dbReference type="Proteomes" id="UP000000560"/>
    </source>
</evidence>
<dbReference type="OrthoDB" id="10261782at2759"/>
<dbReference type="VEuPathDB" id="FungiDB:AN4574"/>